<dbReference type="InterPro" id="IPR057411">
    <property type="entry name" value="TPR_IFT122"/>
</dbReference>
<dbReference type="PANTHER" id="PTHR12764:SF4">
    <property type="entry name" value="INTRAFLAGELLAR TRANSPORT PROTEIN 122 HOMOLOG"/>
    <property type="match status" value="1"/>
</dbReference>
<evidence type="ECO:0000256" key="1">
    <source>
        <dbReference type="ARBA" id="ARBA00022574"/>
    </source>
</evidence>
<reference evidence="4 5" key="1">
    <citation type="submission" date="2014-03" db="EMBL/GenBank/DDBJ databases">
        <title>Draft genome of the hookworm Oesophagostomum dentatum.</title>
        <authorList>
            <person name="Mitreva M."/>
        </authorList>
    </citation>
    <scope>NUCLEOTIDE SEQUENCE [LARGE SCALE GENOMIC DNA]</scope>
    <source>
        <strain evidence="4 5">OD-Hann</strain>
    </source>
</reference>
<proteinExistence type="predicted"/>
<keyword evidence="2" id="KW-0677">Repeat</keyword>
<evidence type="ECO:0000256" key="2">
    <source>
        <dbReference type="ARBA" id="ARBA00022737"/>
    </source>
</evidence>
<dbReference type="GO" id="GO:1905515">
    <property type="term" value="P:non-motile cilium assembly"/>
    <property type="evidence" value="ECO:0007669"/>
    <property type="project" value="TreeGrafter"/>
</dbReference>
<dbReference type="Pfam" id="PF25295">
    <property type="entry name" value="TPR_IFT122"/>
    <property type="match status" value="1"/>
</dbReference>
<dbReference type="GO" id="GO:0097730">
    <property type="term" value="C:non-motile cilium"/>
    <property type="evidence" value="ECO:0007669"/>
    <property type="project" value="TreeGrafter"/>
</dbReference>
<keyword evidence="1" id="KW-0853">WD repeat</keyword>
<evidence type="ECO:0000313" key="4">
    <source>
        <dbReference type="EMBL" id="KHJ76062.1"/>
    </source>
</evidence>
<feature type="non-terminal residue" evidence="4">
    <location>
        <position position="104"/>
    </location>
</feature>
<organism evidence="4 5">
    <name type="scientific">Oesophagostomum dentatum</name>
    <name type="common">Nodular worm</name>
    <dbReference type="NCBI Taxonomy" id="61180"/>
    <lineage>
        <taxon>Eukaryota</taxon>
        <taxon>Metazoa</taxon>
        <taxon>Ecdysozoa</taxon>
        <taxon>Nematoda</taxon>
        <taxon>Chromadorea</taxon>
        <taxon>Rhabditida</taxon>
        <taxon>Rhabditina</taxon>
        <taxon>Rhabditomorpha</taxon>
        <taxon>Strongyloidea</taxon>
        <taxon>Strongylidae</taxon>
        <taxon>Oesophagostomum</taxon>
    </lineage>
</organism>
<name>A0A0B1RXY8_OESDE</name>
<sequence>MASASGETQRMLMRKRADWAKNSNQPKVAAEMLISSGDLDKAVQLITENDWMDLAINVMRKLERSDVDSLRRLASYFIRKSEFNLAARIYGNINDIKAMAQMHV</sequence>
<evidence type="ECO:0000313" key="5">
    <source>
        <dbReference type="Proteomes" id="UP000053660"/>
    </source>
</evidence>
<dbReference type="GO" id="GO:0030991">
    <property type="term" value="C:intraciliary transport particle A"/>
    <property type="evidence" value="ECO:0007669"/>
    <property type="project" value="TreeGrafter"/>
</dbReference>
<dbReference type="GO" id="GO:0035721">
    <property type="term" value="P:intraciliary retrograde transport"/>
    <property type="evidence" value="ECO:0007669"/>
    <property type="project" value="TreeGrafter"/>
</dbReference>
<keyword evidence="5" id="KW-1185">Reference proteome</keyword>
<protein>
    <recommendedName>
        <fullName evidence="3">Intraflagellar transport protein 122 homolog TPR domain-containing protein</fullName>
    </recommendedName>
</protein>
<gene>
    <name evidence="4" type="ORF">OESDEN_24319</name>
</gene>
<dbReference type="InterPro" id="IPR039857">
    <property type="entry name" value="Ift122/121"/>
</dbReference>
<accession>A0A0B1RXY8</accession>
<dbReference type="PANTHER" id="PTHR12764">
    <property type="entry name" value="WD REPEAT DOMAIN-RELATED"/>
    <property type="match status" value="1"/>
</dbReference>
<dbReference type="AlphaFoldDB" id="A0A0B1RXY8"/>
<evidence type="ECO:0000259" key="3">
    <source>
        <dbReference type="Pfam" id="PF25295"/>
    </source>
</evidence>
<dbReference type="OrthoDB" id="10255582at2759"/>
<feature type="domain" description="Intraflagellar transport protein 122 homolog TPR" evidence="3">
    <location>
        <begin position="1"/>
        <end position="104"/>
    </location>
</feature>
<dbReference type="EMBL" id="KN612129">
    <property type="protein sequence ID" value="KHJ76062.1"/>
    <property type="molecule type" value="Genomic_DNA"/>
</dbReference>
<dbReference type="GO" id="GO:0061512">
    <property type="term" value="P:protein localization to cilium"/>
    <property type="evidence" value="ECO:0007669"/>
    <property type="project" value="TreeGrafter"/>
</dbReference>
<dbReference type="Proteomes" id="UP000053660">
    <property type="component" value="Unassembled WGS sequence"/>
</dbReference>